<dbReference type="InterPro" id="IPR023346">
    <property type="entry name" value="Lysozyme-like_dom_sf"/>
</dbReference>
<evidence type="ECO:0000256" key="3">
    <source>
        <dbReference type="ARBA" id="ARBA00022729"/>
    </source>
</evidence>
<dbReference type="SUPFAM" id="SSF48435">
    <property type="entry name" value="Bacterial muramidases"/>
    <property type="match status" value="1"/>
</dbReference>
<dbReference type="InterPro" id="IPR008939">
    <property type="entry name" value="Lytic_TGlycosylase_superhlx_U"/>
</dbReference>
<feature type="domain" description="Transglycosylase SLT" evidence="5">
    <location>
        <begin position="471"/>
        <end position="585"/>
    </location>
</feature>
<dbReference type="SUPFAM" id="SSF53955">
    <property type="entry name" value="Lysozyme-like"/>
    <property type="match status" value="1"/>
</dbReference>
<evidence type="ECO:0000256" key="2">
    <source>
        <dbReference type="ARBA" id="ARBA00009387"/>
    </source>
</evidence>
<evidence type="ECO:0000256" key="4">
    <source>
        <dbReference type="SAM" id="SignalP"/>
    </source>
</evidence>
<gene>
    <name evidence="6" type="ORF">J2D73_03545</name>
</gene>
<dbReference type="RefSeq" id="WP_207879434.1">
    <property type="nucleotide sequence ID" value="NZ_JAFVMF010000003.1"/>
</dbReference>
<accession>A0ABS3LSJ4</accession>
<reference evidence="6 7" key="1">
    <citation type="submission" date="2021-03" db="EMBL/GenBank/DDBJ databases">
        <title>The complete genome sequence of Acetobacter sacchari TBRC 11175.</title>
        <authorList>
            <person name="Charoenyingcharoen P."/>
            <person name="Yukphan P."/>
        </authorList>
    </citation>
    <scope>NUCLEOTIDE SEQUENCE [LARGE SCALE GENOMIC DNA]</scope>
    <source>
        <strain evidence="6 7">TBRC 11175</strain>
    </source>
</reference>
<dbReference type="Gene3D" id="1.10.530.10">
    <property type="match status" value="1"/>
</dbReference>
<evidence type="ECO:0000313" key="6">
    <source>
        <dbReference type="EMBL" id="MBO1358875.1"/>
    </source>
</evidence>
<dbReference type="PROSITE" id="PS00922">
    <property type="entry name" value="TRANSGLYCOSYLASE"/>
    <property type="match status" value="1"/>
</dbReference>
<organism evidence="6 7">
    <name type="scientific">Acetobacter sacchari</name>
    <dbReference type="NCBI Taxonomy" id="2661687"/>
    <lineage>
        <taxon>Bacteria</taxon>
        <taxon>Pseudomonadati</taxon>
        <taxon>Pseudomonadota</taxon>
        <taxon>Alphaproteobacteria</taxon>
        <taxon>Acetobacterales</taxon>
        <taxon>Acetobacteraceae</taxon>
        <taxon>Acetobacter</taxon>
    </lineage>
</organism>
<evidence type="ECO:0000313" key="7">
    <source>
        <dbReference type="Proteomes" id="UP000664771"/>
    </source>
</evidence>
<feature type="signal peptide" evidence="4">
    <location>
        <begin position="1"/>
        <end position="32"/>
    </location>
</feature>
<dbReference type="PANTHER" id="PTHR37423:SF2">
    <property type="entry name" value="MEMBRANE-BOUND LYTIC MUREIN TRANSGLYCOSYLASE C"/>
    <property type="match status" value="1"/>
</dbReference>
<keyword evidence="3 4" id="KW-0732">Signal</keyword>
<evidence type="ECO:0000256" key="1">
    <source>
        <dbReference type="ARBA" id="ARBA00007734"/>
    </source>
</evidence>
<dbReference type="PANTHER" id="PTHR37423">
    <property type="entry name" value="SOLUBLE LYTIC MUREIN TRANSGLYCOSYLASE-RELATED"/>
    <property type="match status" value="1"/>
</dbReference>
<dbReference type="InterPro" id="IPR000189">
    <property type="entry name" value="Transglyc_AS"/>
</dbReference>
<dbReference type="Proteomes" id="UP000664771">
    <property type="component" value="Unassembled WGS sequence"/>
</dbReference>
<keyword evidence="7" id="KW-1185">Reference proteome</keyword>
<dbReference type="Pfam" id="PF01464">
    <property type="entry name" value="SLT"/>
    <property type="match status" value="1"/>
</dbReference>
<comment type="similarity">
    <text evidence="1">Belongs to the transglycosylase Slt family.</text>
</comment>
<name>A0ABS3LSJ4_9PROT</name>
<dbReference type="Gene3D" id="1.25.20.10">
    <property type="entry name" value="Bacterial muramidases"/>
    <property type="match status" value="1"/>
</dbReference>
<sequence>MRVIGQFSQNVAVRVLLAGAALLTGASATARASAPGSGGGDGAADAESGARLARSGEQYAMAIPRFAAHGGDDAVALPRPLSSDIATLVRSIFRLQRQGAFPDALAATTRLTDSTLLGDILAERYLNPAYHPTALELRQWLHANVDMADAPAVFARLSSMPDHGALPSQPSSVMLGGVGGVNRDDPFDRAFSRNPLLDRTVAERATQGVKGARSAIHLISITPGMTAPYAAQLGGEVAQVLLSQGHGAEALETATDAFVRGDGKVGFPAYVAGLAAWALDRKADAAPFFETASRTPLATPELKSAAAFWAARTHRELGEDSAFRPWLQRALTAPNSLYGLLARRMLDRAPRHSSGGSVTNATLETPVDDVPVRPVLTEIDVEAVAATPIGKRVFALLQVGEQERAENAFRRYWTNVQHDTALARSMQLVAEAAGLNDLALEMEDSIQSLTQAADQEAPNLPLPSLHPRHGFTVDPALVYALTRLESNFKPGAVSGAGAHGLMQLQPVTAGFVTGDAARFTAAPEALHDPGLNLEIGQTYVRYLAHLTASSAAASPDGGDLIRLLASYNAGPGAIGRWEAASGAAADPLLYMERLPNPETRVYVSRALSYLWIYAERMSLPTPSLEALVRGEWPAFAAEQTLATTRGRSHLIH</sequence>
<dbReference type="InterPro" id="IPR008258">
    <property type="entry name" value="Transglycosylase_SLT_dom_1"/>
</dbReference>
<proteinExistence type="inferred from homology"/>
<protein>
    <submittedName>
        <fullName evidence="6">Transglycosylase SLT domain-containing protein</fullName>
    </submittedName>
</protein>
<feature type="chain" id="PRO_5047132631" evidence="4">
    <location>
        <begin position="33"/>
        <end position="652"/>
    </location>
</feature>
<comment type="similarity">
    <text evidence="2">Belongs to the virb1 family.</text>
</comment>
<comment type="caution">
    <text evidence="6">The sequence shown here is derived from an EMBL/GenBank/DDBJ whole genome shotgun (WGS) entry which is preliminary data.</text>
</comment>
<dbReference type="EMBL" id="JAFVMF010000003">
    <property type="protein sequence ID" value="MBO1358875.1"/>
    <property type="molecule type" value="Genomic_DNA"/>
</dbReference>
<evidence type="ECO:0000259" key="5">
    <source>
        <dbReference type="Pfam" id="PF01464"/>
    </source>
</evidence>